<comment type="caution">
    <text evidence="7">The sequence shown here is derived from an EMBL/GenBank/DDBJ whole genome shotgun (WGS) entry which is preliminary data.</text>
</comment>
<dbReference type="PANTHER" id="PTHR30482:SF10">
    <property type="entry name" value="HIGH-AFFINITY BRANCHED-CHAIN AMINO ACID TRANSPORT PROTEIN BRAE"/>
    <property type="match status" value="1"/>
</dbReference>
<feature type="transmembrane region" description="Helical" evidence="6">
    <location>
        <begin position="61"/>
        <end position="83"/>
    </location>
</feature>
<name>A0A1Q6DXN4_METT1</name>
<dbReference type="InterPro" id="IPR043428">
    <property type="entry name" value="LivM-like"/>
</dbReference>
<evidence type="ECO:0000313" key="7">
    <source>
        <dbReference type="EMBL" id="OKY79072.1"/>
    </source>
</evidence>
<dbReference type="AlphaFoldDB" id="A0A1Q6DXN4"/>
<evidence type="ECO:0000256" key="2">
    <source>
        <dbReference type="ARBA" id="ARBA00022475"/>
    </source>
</evidence>
<reference evidence="7" key="1">
    <citation type="submission" date="2016-12" db="EMBL/GenBank/DDBJ databases">
        <title>Discovery of methanogenic haloarchaea.</title>
        <authorList>
            <person name="Sorokin D.Y."/>
            <person name="Makarova K.S."/>
            <person name="Abbas B."/>
            <person name="Ferrer M."/>
            <person name="Golyshin P.N."/>
        </authorList>
    </citation>
    <scope>NUCLEOTIDE SEQUENCE [LARGE SCALE GENOMIC DNA]</scope>
    <source>
        <strain evidence="7">HMET1</strain>
    </source>
</reference>
<feature type="transmembrane region" description="Helical" evidence="6">
    <location>
        <begin position="190"/>
        <end position="208"/>
    </location>
</feature>
<feature type="transmembrane region" description="Helical" evidence="6">
    <location>
        <begin position="268"/>
        <end position="285"/>
    </location>
</feature>
<gene>
    <name evidence="7" type="ORF">BTN85_1578</name>
</gene>
<dbReference type="STRING" id="1903181.BTN85_1578"/>
<evidence type="ECO:0000256" key="1">
    <source>
        <dbReference type="ARBA" id="ARBA00004651"/>
    </source>
</evidence>
<evidence type="ECO:0000256" key="4">
    <source>
        <dbReference type="ARBA" id="ARBA00022989"/>
    </source>
</evidence>
<dbReference type="Pfam" id="PF02653">
    <property type="entry name" value="BPD_transp_2"/>
    <property type="match status" value="1"/>
</dbReference>
<dbReference type="Proteomes" id="UP000185744">
    <property type="component" value="Unassembled WGS sequence"/>
</dbReference>
<dbReference type="PANTHER" id="PTHR30482">
    <property type="entry name" value="HIGH-AFFINITY BRANCHED-CHAIN AMINO ACID TRANSPORT SYSTEM PERMEASE"/>
    <property type="match status" value="1"/>
</dbReference>
<evidence type="ECO:0000256" key="6">
    <source>
        <dbReference type="SAM" id="Phobius"/>
    </source>
</evidence>
<feature type="transmembrane region" description="Helical" evidence="6">
    <location>
        <begin position="133"/>
        <end position="153"/>
    </location>
</feature>
<keyword evidence="2" id="KW-1003">Cell membrane</keyword>
<keyword evidence="3 6" id="KW-0812">Transmembrane</keyword>
<evidence type="ECO:0000313" key="8">
    <source>
        <dbReference type="Proteomes" id="UP000185744"/>
    </source>
</evidence>
<organism evidence="7 8">
    <name type="scientific">Methanohalarchaeum thermophilum</name>
    <dbReference type="NCBI Taxonomy" id="1903181"/>
    <lineage>
        <taxon>Archaea</taxon>
        <taxon>Methanobacteriati</taxon>
        <taxon>Methanobacteriota</taxon>
        <taxon>Methanonatronarchaeia</taxon>
        <taxon>Methanonatronarchaeales</taxon>
        <taxon>Methanonatronarchaeaceae</taxon>
        <taxon>Candidatus Methanohalarchaeum</taxon>
    </lineage>
</organism>
<comment type="subcellular location">
    <subcellularLocation>
        <location evidence="1">Cell membrane</location>
        <topology evidence="1">Multi-pass membrane protein</topology>
    </subcellularLocation>
</comment>
<evidence type="ECO:0000256" key="5">
    <source>
        <dbReference type="ARBA" id="ARBA00023136"/>
    </source>
</evidence>
<dbReference type="InterPro" id="IPR001851">
    <property type="entry name" value="ABC_transp_permease"/>
</dbReference>
<dbReference type="InParanoid" id="A0A1Q6DXN4"/>
<feature type="transmembrane region" description="Helical" evidence="6">
    <location>
        <begin position="6"/>
        <end position="28"/>
    </location>
</feature>
<sequence>MMAIGISYIISLLILFGIYAIFALGLNLEWGFTGILNFGHVAFFGIGAYSTVILNQMGVPIYIAIVAGIIIAGLFGVLVALPAMRLRGDYFAIVTIGFSEIVRYFMLNEEWLTGGPLGLRDFDIPLSFVPSQYYNIAMLILVLALLALTYLILKALINSPWGRVLKSIREDEDVSKALGKNVFRYKIQSIALGSAIAGLAGILLAFNHKYLNPNYYMPLITFYAWIIVILGGSGNNKGTILGALIFWTFMSLTRFSPGYLPISSTDLGALRMVIIGLLLIVLMMYKPEGLLGNKEELKLDI</sequence>
<feature type="transmembrane region" description="Helical" evidence="6">
    <location>
        <begin position="35"/>
        <end position="55"/>
    </location>
</feature>
<dbReference type="FunCoup" id="A0A1Q6DXN4">
    <property type="interactions" value="8"/>
</dbReference>
<dbReference type="GO" id="GO:0005886">
    <property type="term" value="C:plasma membrane"/>
    <property type="evidence" value="ECO:0007669"/>
    <property type="project" value="UniProtKB-SubCell"/>
</dbReference>
<dbReference type="GO" id="GO:0015658">
    <property type="term" value="F:branched-chain amino acid transmembrane transporter activity"/>
    <property type="evidence" value="ECO:0007669"/>
    <property type="project" value="InterPro"/>
</dbReference>
<feature type="transmembrane region" description="Helical" evidence="6">
    <location>
        <begin position="214"/>
        <end position="232"/>
    </location>
</feature>
<dbReference type="EMBL" id="MSDW01000001">
    <property type="protein sequence ID" value="OKY79072.1"/>
    <property type="molecule type" value="Genomic_DNA"/>
</dbReference>
<dbReference type="CDD" id="cd06581">
    <property type="entry name" value="TM_PBP1_LivM_like"/>
    <property type="match status" value="1"/>
</dbReference>
<protein>
    <submittedName>
        <fullName evidence="7">ABC-type branched-chain amino acid transport system, permease component</fullName>
    </submittedName>
</protein>
<keyword evidence="5 6" id="KW-0472">Membrane</keyword>
<accession>A0A1Q6DXN4</accession>
<feature type="transmembrane region" description="Helical" evidence="6">
    <location>
        <begin position="90"/>
        <end position="107"/>
    </location>
</feature>
<keyword evidence="8" id="KW-1185">Reference proteome</keyword>
<keyword evidence="4 6" id="KW-1133">Transmembrane helix</keyword>
<evidence type="ECO:0000256" key="3">
    <source>
        <dbReference type="ARBA" id="ARBA00022692"/>
    </source>
</evidence>
<proteinExistence type="predicted"/>
<feature type="transmembrane region" description="Helical" evidence="6">
    <location>
        <begin position="239"/>
        <end position="256"/>
    </location>
</feature>